<dbReference type="InterPro" id="IPR036259">
    <property type="entry name" value="MFS_trans_sf"/>
</dbReference>
<dbReference type="Proteomes" id="UP000245252">
    <property type="component" value="Unassembled WGS sequence"/>
</dbReference>
<feature type="transmembrane region" description="Helical" evidence="5">
    <location>
        <begin position="151"/>
        <end position="171"/>
    </location>
</feature>
<keyword evidence="4 5" id="KW-0472">Membrane</keyword>
<evidence type="ECO:0000313" key="8">
    <source>
        <dbReference type="Proteomes" id="UP000245252"/>
    </source>
</evidence>
<feature type="transmembrane region" description="Helical" evidence="5">
    <location>
        <begin position="307"/>
        <end position="329"/>
    </location>
</feature>
<dbReference type="PANTHER" id="PTHR23501">
    <property type="entry name" value="MAJOR FACILITATOR SUPERFAMILY"/>
    <property type="match status" value="1"/>
</dbReference>
<dbReference type="PROSITE" id="PS50850">
    <property type="entry name" value="MFS"/>
    <property type="match status" value="1"/>
</dbReference>
<evidence type="ECO:0000259" key="6">
    <source>
        <dbReference type="PROSITE" id="PS50850"/>
    </source>
</evidence>
<name>A0A2U2DXR1_9HYPH</name>
<feature type="transmembrane region" description="Helical" evidence="5">
    <location>
        <begin position="177"/>
        <end position="197"/>
    </location>
</feature>
<evidence type="ECO:0000313" key="7">
    <source>
        <dbReference type="EMBL" id="PWE58117.1"/>
    </source>
</evidence>
<dbReference type="InterPro" id="IPR020846">
    <property type="entry name" value="MFS_dom"/>
</dbReference>
<dbReference type="GO" id="GO:0022857">
    <property type="term" value="F:transmembrane transporter activity"/>
    <property type="evidence" value="ECO:0007669"/>
    <property type="project" value="InterPro"/>
</dbReference>
<feature type="transmembrane region" description="Helical" evidence="5">
    <location>
        <begin position="209"/>
        <end position="229"/>
    </location>
</feature>
<evidence type="ECO:0000256" key="1">
    <source>
        <dbReference type="ARBA" id="ARBA00004141"/>
    </source>
</evidence>
<dbReference type="PANTHER" id="PTHR23501:SF154">
    <property type="entry name" value="MULTIDRUG-EFFLUX TRANSPORTER RV1634-RELATED"/>
    <property type="match status" value="1"/>
</dbReference>
<dbReference type="Gene3D" id="1.20.1720.10">
    <property type="entry name" value="Multidrug resistance protein D"/>
    <property type="match status" value="1"/>
</dbReference>
<feature type="transmembrane region" description="Helical" evidence="5">
    <location>
        <begin position="369"/>
        <end position="394"/>
    </location>
</feature>
<organism evidence="7 8">
    <name type="scientific">Metarhizobium album</name>
    <dbReference type="NCBI Taxonomy" id="2182425"/>
    <lineage>
        <taxon>Bacteria</taxon>
        <taxon>Pseudomonadati</taxon>
        <taxon>Pseudomonadota</taxon>
        <taxon>Alphaproteobacteria</taxon>
        <taxon>Hyphomicrobiales</taxon>
        <taxon>Rhizobiaceae</taxon>
        <taxon>Metarhizobium</taxon>
    </lineage>
</organism>
<feature type="transmembrane region" description="Helical" evidence="5">
    <location>
        <begin position="415"/>
        <end position="435"/>
    </location>
</feature>
<evidence type="ECO:0000256" key="3">
    <source>
        <dbReference type="ARBA" id="ARBA00022989"/>
    </source>
</evidence>
<feature type="transmembrane region" description="Helical" evidence="5">
    <location>
        <begin position="447"/>
        <end position="467"/>
    </location>
</feature>
<feature type="transmembrane region" description="Helical" evidence="5">
    <location>
        <begin position="12"/>
        <end position="37"/>
    </location>
</feature>
<dbReference type="InterPro" id="IPR011701">
    <property type="entry name" value="MFS"/>
</dbReference>
<dbReference type="EMBL" id="QFBC01000001">
    <property type="protein sequence ID" value="PWE58117.1"/>
    <property type="molecule type" value="Genomic_DNA"/>
</dbReference>
<feature type="transmembrane region" description="Helical" evidence="5">
    <location>
        <begin position="91"/>
        <end position="115"/>
    </location>
</feature>
<reference evidence="7 8" key="1">
    <citation type="submission" date="2018-05" db="EMBL/GenBank/DDBJ databases">
        <title>The draft genome of strain NS-104.</title>
        <authorList>
            <person name="Hang P."/>
            <person name="Jiang J."/>
        </authorList>
    </citation>
    <scope>NUCLEOTIDE SEQUENCE [LARGE SCALE GENOMIC DNA]</scope>
    <source>
        <strain evidence="7 8">NS-104</strain>
    </source>
</reference>
<dbReference type="Pfam" id="PF07690">
    <property type="entry name" value="MFS_1"/>
    <property type="match status" value="1"/>
</dbReference>
<sequence length="474" mass="50035">MSTPASAAPSASVWSLFSPTHLAASLMLAGGISLYAIETYVTATVMPSVVRDIGGLPLFAWVTTLYVACSVLGSIFIAIRPRGMSLNRTYMVGAFLFLAGSLICALAPTMEIVLIGRAVQGFGAGTLSTLGYAFIRYAYPEPLWGKASTLYAAIWGISTFIGPTVGGFFAHDSAWRYAFAIIIPFALAMGTLAPWLLPEGADDRTETKAPVRQMVLLIASVLMVSFAGTTENVSLRMWLVVAAVATIAVMIVVEWNVPVRLLPRGGVNLKKPISRVYIAMFMLLAALVCDIYIPYFLQVLHHVTPLISGYLVALIALGWTIGAFFSANLKGRTMRLAIICGAALEAIATGLLIFTMARDNPDSDLTLLIANTVLLFGMGFGVGLGWAHLVTYVLKLADEDEKDKASAGITTMQSLGSAFGAAMAGVTVNSTGLIAPGGVAGNISAATWLFALFTLPALVALVASISLRKTATDT</sequence>
<proteinExistence type="predicted"/>
<dbReference type="SUPFAM" id="SSF103473">
    <property type="entry name" value="MFS general substrate transporter"/>
    <property type="match status" value="1"/>
</dbReference>
<dbReference type="RefSeq" id="WP_109456633.1">
    <property type="nucleotide sequence ID" value="NZ_QFBC01000001.1"/>
</dbReference>
<feature type="transmembrane region" description="Helical" evidence="5">
    <location>
        <begin position="276"/>
        <end position="295"/>
    </location>
</feature>
<protein>
    <submittedName>
        <fullName evidence="7">MFS transporter</fullName>
    </submittedName>
</protein>
<feature type="transmembrane region" description="Helical" evidence="5">
    <location>
        <begin position="235"/>
        <end position="255"/>
    </location>
</feature>
<accession>A0A2U2DXR1</accession>
<keyword evidence="8" id="KW-1185">Reference proteome</keyword>
<dbReference type="OrthoDB" id="9807274at2"/>
<gene>
    <name evidence="7" type="ORF">DEM27_02720</name>
</gene>
<keyword evidence="3 5" id="KW-1133">Transmembrane helix</keyword>
<comment type="subcellular location">
    <subcellularLocation>
        <location evidence="1">Membrane</location>
        <topology evidence="1">Multi-pass membrane protein</topology>
    </subcellularLocation>
</comment>
<evidence type="ECO:0000256" key="5">
    <source>
        <dbReference type="SAM" id="Phobius"/>
    </source>
</evidence>
<feature type="transmembrane region" description="Helical" evidence="5">
    <location>
        <begin position="57"/>
        <end position="79"/>
    </location>
</feature>
<feature type="transmembrane region" description="Helical" evidence="5">
    <location>
        <begin position="121"/>
        <end position="139"/>
    </location>
</feature>
<feature type="transmembrane region" description="Helical" evidence="5">
    <location>
        <begin position="336"/>
        <end position="357"/>
    </location>
</feature>
<keyword evidence="2 5" id="KW-0812">Transmembrane</keyword>
<dbReference type="Gene3D" id="1.20.1250.20">
    <property type="entry name" value="MFS general substrate transporter like domains"/>
    <property type="match status" value="1"/>
</dbReference>
<feature type="domain" description="Major facilitator superfamily (MFS) profile" evidence="6">
    <location>
        <begin position="24"/>
        <end position="472"/>
    </location>
</feature>
<evidence type="ECO:0000256" key="4">
    <source>
        <dbReference type="ARBA" id="ARBA00023136"/>
    </source>
</evidence>
<dbReference type="AlphaFoldDB" id="A0A2U2DXR1"/>
<evidence type="ECO:0000256" key="2">
    <source>
        <dbReference type="ARBA" id="ARBA00022692"/>
    </source>
</evidence>
<comment type="caution">
    <text evidence="7">The sequence shown here is derived from an EMBL/GenBank/DDBJ whole genome shotgun (WGS) entry which is preliminary data.</text>
</comment>
<dbReference type="GO" id="GO:0005886">
    <property type="term" value="C:plasma membrane"/>
    <property type="evidence" value="ECO:0007669"/>
    <property type="project" value="TreeGrafter"/>
</dbReference>